<gene>
    <name evidence="7" type="ORF">METZ01_LOCUS196479</name>
</gene>
<sequence length="388" mass="42644">MLKLAKRMNRLGTESAFEVLAKAKELEAQGKDIVHLEIGQPDFKTPVNVCQVAFQAMKDGQTGYSPPAGLPAFREVVADWVSRTRRVSVQPDQVSVTPGAKPIIFFAVLACADDGDEVIYPDPGFPIYESVINFAGAKPVPLPLKESVDFRFRIEDLEAIVSDRTRLLIINSPQNPTGGVLTRSDLAMIAELAIKHNFYVLSDEIYSQLVYDGDHQSILSIDGMQDRTILLDGHSKSYAMTGWRLGYSVSTKLLADQFAKLMVNSNSCTATFTQIAGIEAMQNSQGFVNQMRLEFKTRRDFLVRGLNDIEGISCIMPSGAFYTFPNVTGIPMTCAEFADYLLTEAGVALLPGSSFGMFGDGYLRMSYASSIDNIQEALIRIDKAVSEV</sequence>
<keyword evidence="5" id="KW-0663">Pyridoxal phosphate</keyword>
<dbReference type="GO" id="GO:0030170">
    <property type="term" value="F:pyridoxal phosphate binding"/>
    <property type="evidence" value="ECO:0007669"/>
    <property type="project" value="InterPro"/>
</dbReference>
<proteinExistence type="inferred from homology"/>
<dbReference type="AlphaFoldDB" id="A0A382DZG4"/>
<evidence type="ECO:0000256" key="3">
    <source>
        <dbReference type="ARBA" id="ARBA00022576"/>
    </source>
</evidence>
<dbReference type="PANTHER" id="PTHR46383">
    <property type="entry name" value="ASPARTATE AMINOTRANSFERASE"/>
    <property type="match status" value="1"/>
</dbReference>
<dbReference type="InterPro" id="IPR004839">
    <property type="entry name" value="Aminotransferase_I/II_large"/>
</dbReference>
<dbReference type="Gene3D" id="3.90.1150.10">
    <property type="entry name" value="Aspartate Aminotransferase, domain 1"/>
    <property type="match status" value="1"/>
</dbReference>
<dbReference type="EMBL" id="UINC01041822">
    <property type="protein sequence ID" value="SVB43625.1"/>
    <property type="molecule type" value="Genomic_DNA"/>
</dbReference>
<dbReference type="GO" id="GO:0008483">
    <property type="term" value="F:transaminase activity"/>
    <property type="evidence" value="ECO:0007669"/>
    <property type="project" value="UniProtKB-KW"/>
</dbReference>
<dbReference type="InterPro" id="IPR050596">
    <property type="entry name" value="AspAT/PAT-like"/>
</dbReference>
<dbReference type="InterPro" id="IPR015421">
    <property type="entry name" value="PyrdxlP-dep_Trfase_major"/>
</dbReference>
<dbReference type="PANTHER" id="PTHR46383:SF1">
    <property type="entry name" value="ASPARTATE AMINOTRANSFERASE"/>
    <property type="match status" value="1"/>
</dbReference>
<evidence type="ECO:0000259" key="6">
    <source>
        <dbReference type="Pfam" id="PF00155"/>
    </source>
</evidence>
<evidence type="ECO:0000256" key="4">
    <source>
        <dbReference type="ARBA" id="ARBA00022679"/>
    </source>
</evidence>
<dbReference type="Pfam" id="PF00155">
    <property type="entry name" value="Aminotran_1_2"/>
    <property type="match status" value="1"/>
</dbReference>
<comment type="similarity">
    <text evidence="2">Belongs to the class-I pyridoxal-phosphate-dependent aminotransferase family.</text>
</comment>
<accession>A0A382DZG4</accession>
<dbReference type="CDD" id="cd00609">
    <property type="entry name" value="AAT_like"/>
    <property type="match status" value="1"/>
</dbReference>
<dbReference type="InterPro" id="IPR015422">
    <property type="entry name" value="PyrdxlP-dep_Trfase_small"/>
</dbReference>
<dbReference type="InterPro" id="IPR015424">
    <property type="entry name" value="PyrdxlP-dep_Trfase"/>
</dbReference>
<dbReference type="SUPFAM" id="SSF53383">
    <property type="entry name" value="PLP-dependent transferases"/>
    <property type="match status" value="1"/>
</dbReference>
<name>A0A382DZG4_9ZZZZ</name>
<dbReference type="FunFam" id="3.40.640.10:FF:000033">
    <property type="entry name" value="Aspartate aminotransferase"/>
    <property type="match status" value="1"/>
</dbReference>
<evidence type="ECO:0000256" key="5">
    <source>
        <dbReference type="ARBA" id="ARBA00022898"/>
    </source>
</evidence>
<keyword evidence="4" id="KW-0808">Transferase</keyword>
<keyword evidence="3" id="KW-0032">Aminotransferase</keyword>
<reference evidence="7" key="1">
    <citation type="submission" date="2018-05" db="EMBL/GenBank/DDBJ databases">
        <authorList>
            <person name="Lanie J.A."/>
            <person name="Ng W.-L."/>
            <person name="Kazmierczak K.M."/>
            <person name="Andrzejewski T.M."/>
            <person name="Davidsen T.M."/>
            <person name="Wayne K.J."/>
            <person name="Tettelin H."/>
            <person name="Glass J.I."/>
            <person name="Rusch D."/>
            <person name="Podicherti R."/>
            <person name="Tsui H.-C.T."/>
            <person name="Winkler M.E."/>
        </authorList>
    </citation>
    <scope>NUCLEOTIDE SEQUENCE</scope>
</reference>
<feature type="domain" description="Aminotransferase class I/classII large" evidence="6">
    <location>
        <begin position="31"/>
        <end position="381"/>
    </location>
</feature>
<dbReference type="Gene3D" id="3.40.640.10">
    <property type="entry name" value="Type I PLP-dependent aspartate aminotransferase-like (Major domain)"/>
    <property type="match status" value="1"/>
</dbReference>
<evidence type="ECO:0000256" key="1">
    <source>
        <dbReference type="ARBA" id="ARBA00001933"/>
    </source>
</evidence>
<comment type="cofactor">
    <cofactor evidence="1">
        <name>pyridoxal 5'-phosphate</name>
        <dbReference type="ChEBI" id="CHEBI:597326"/>
    </cofactor>
</comment>
<protein>
    <recommendedName>
        <fullName evidence="6">Aminotransferase class I/classII large domain-containing protein</fullName>
    </recommendedName>
</protein>
<evidence type="ECO:0000256" key="2">
    <source>
        <dbReference type="ARBA" id="ARBA00007441"/>
    </source>
</evidence>
<evidence type="ECO:0000313" key="7">
    <source>
        <dbReference type="EMBL" id="SVB43625.1"/>
    </source>
</evidence>
<organism evidence="7">
    <name type="scientific">marine metagenome</name>
    <dbReference type="NCBI Taxonomy" id="408172"/>
    <lineage>
        <taxon>unclassified sequences</taxon>
        <taxon>metagenomes</taxon>
        <taxon>ecological metagenomes</taxon>
    </lineage>
</organism>
<dbReference type="GO" id="GO:0006520">
    <property type="term" value="P:amino acid metabolic process"/>
    <property type="evidence" value="ECO:0007669"/>
    <property type="project" value="InterPro"/>
</dbReference>